<keyword evidence="2 10" id="KW-0479">Metal-binding</keyword>
<name>A0A3P6UAM7_LITSI</name>
<keyword evidence="7 11" id="KW-1015">Disulfide bond</keyword>
<protein>
    <recommendedName>
        <fullName evidence="1">peptidylglycine monooxygenase</fullName>
        <ecNumber evidence="1">1.14.17.3</ecNumber>
    </recommendedName>
</protein>
<feature type="chain" id="PRO_5018318149" description="peptidylglycine monooxygenase" evidence="12">
    <location>
        <begin position="20"/>
        <end position="422"/>
    </location>
</feature>
<comment type="cofactor">
    <cofactor evidence="10">
        <name>Cu(2+)</name>
        <dbReference type="ChEBI" id="CHEBI:29036"/>
    </cofactor>
    <text evidence="10">Binds 2 Cu(2+) ions per subunit.</text>
</comment>
<evidence type="ECO:0000313" key="15">
    <source>
        <dbReference type="EMBL" id="VDK75978.1"/>
    </source>
</evidence>
<keyword evidence="5 10" id="KW-0186">Copper</keyword>
<feature type="domain" description="Copper type II ascorbate-dependent monooxygenase N-terminal" evidence="13">
    <location>
        <begin position="45"/>
        <end position="142"/>
    </location>
</feature>
<evidence type="ECO:0000256" key="3">
    <source>
        <dbReference type="ARBA" id="ARBA00022729"/>
    </source>
</evidence>
<dbReference type="OrthoDB" id="10044505at2759"/>
<dbReference type="InterPro" id="IPR014784">
    <property type="entry name" value="Cu2_ascorb_mOase-like_C"/>
</dbReference>
<dbReference type="InterPro" id="IPR014783">
    <property type="entry name" value="Cu2_ascorb_mOase_CS-2"/>
</dbReference>
<evidence type="ECO:0000256" key="4">
    <source>
        <dbReference type="ARBA" id="ARBA00023002"/>
    </source>
</evidence>
<evidence type="ECO:0000313" key="16">
    <source>
        <dbReference type="Proteomes" id="UP000277928"/>
    </source>
</evidence>
<dbReference type="InterPro" id="IPR036939">
    <property type="entry name" value="Cu2_ascorb_mOase_N_sf"/>
</dbReference>
<dbReference type="Pfam" id="PF03712">
    <property type="entry name" value="Cu2_monoox_C"/>
    <property type="match status" value="1"/>
</dbReference>
<dbReference type="PANTHER" id="PTHR10680:SF14">
    <property type="entry name" value="PEPTIDYL-GLYCINE ALPHA-AMIDATING MONOOXYGENASE"/>
    <property type="match status" value="1"/>
</dbReference>
<feature type="binding site" evidence="10">
    <location>
        <position position="72"/>
    </location>
    <ligand>
        <name>Cu(2+)</name>
        <dbReference type="ChEBI" id="CHEBI:29036"/>
        <label>1</label>
        <note>catalytic</note>
    </ligand>
</feature>
<dbReference type="InterPro" id="IPR011042">
    <property type="entry name" value="6-blade_b-propeller_TolB-like"/>
</dbReference>
<dbReference type="InterPro" id="IPR000323">
    <property type="entry name" value="Cu2_ascorb_mOase_N"/>
</dbReference>
<evidence type="ECO:0000256" key="12">
    <source>
        <dbReference type="SAM" id="SignalP"/>
    </source>
</evidence>
<dbReference type="OMA" id="QAGYYVM"/>
<dbReference type="Proteomes" id="UP000277928">
    <property type="component" value="Unassembled WGS sequence"/>
</dbReference>
<dbReference type="Pfam" id="PF01082">
    <property type="entry name" value="Cu2_monooxygen"/>
    <property type="match status" value="1"/>
</dbReference>
<dbReference type="PRINTS" id="PR00790">
    <property type="entry name" value="PAMONOXGNASE"/>
</dbReference>
<dbReference type="Gene3D" id="2.60.120.230">
    <property type="match status" value="1"/>
</dbReference>
<evidence type="ECO:0000256" key="9">
    <source>
        <dbReference type="ARBA" id="ARBA00048431"/>
    </source>
</evidence>
<evidence type="ECO:0000256" key="6">
    <source>
        <dbReference type="ARBA" id="ARBA00023033"/>
    </source>
</evidence>
<keyword evidence="4" id="KW-0560">Oxidoreductase</keyword>
<gene>
    <name evidence="15" type="ORF">NLS_LOCUS3128</name>
</gene>
<reference evidence="15 16" key="1">
    <citation type="submission" date="2018-08" db="EMBL/GenBank/DDBJ databases">
        <authorList>
            <person name="Laetsch R D."/>
            <person name="Stevens L."/>
            <person name="Kumar S."/>
            <person name="Blaxter L. M."/>
        </authorList>
    </citation>
    <scope>NUCLEOTIDE SEQUENCE [LARGE SCALE GENOMIC DNA]</scope>
</reference>
<feature type="binding site" evidence="10">
    <location>
        <position position="208"/>
    </location>
    <ligand>
        <name>Cu(2+)</name>
        <dbReference type="ChEBI" id="CHEBI:29036"/>
        <label>1</label>
        <note>catalytic</note>
    </ligand>
</feature>
<dbReference type="GO" id="GO:0005576">
    <property type="term" value="C:extracellular region"/>
    <property type="evidence" value="ECO:0007669"/>
    <property type="project" value="TreeGrafter"/>
</dbReference>
<dbReference type="GO" id="GO:0016020">
    <property type="term" value="C:membrane"/>
    <property type="evidence" value="ECO:0007669"/>
    <property type="project" value="InterPro"/>
</dbReference>
<feature type="signal peptide" evidence="12">
    <location>
        <begin position="1"/>
        <end position="19"/>
    </location>
</feature>
<dbReference type="AlphaFoldDB" id="A0A3P6UAM7"/>
<dbReference type="GO" id="GO:0005507">
    <property type="term" value="F:copper ion binding"/>
    <property type="evidence" value="ECO:0007669"/>
    <property type="project" value="InterPro"/>
</dbReference>
<dbReference type="STRING" id="42156.A0A3P6UAM7"/>
<dbReference type="PANTHER" id="PTHR10680">
    <property type="entry name" value="PEPTIDYL-GLYCINE ALPHA-AMIDATING MONOOXYGENASE"/>
    <property type="match status" value="1"/>
</dbReference>
<dbReference type="PROSITE" id="PS00085">
    <property type="entry name" value="CU2_MONOOXYGENASE_2"/>
    <property type="match status" value="1"/>
</dbReference>
<keyword evidence="3 12" id="KW-0732">Signal</keyword>
<evidence type="ECO:0000256" key="1">
    <source>
        <dbReference type="ARBA" id="ARBA00012689"/>
    </source>
</evidence>
<evidence type="ECO:0000256" key="7">
    <source>
        <dbReference type="ARBA" id="ARBA00023157"/>
    </source>
</evidence>
<dbReference type="SUPFAM" id="SSF49742">
    <property type="entry name" value="PHM/PNGase F"/>
    <property type="match status" value="2"/>
</dbReference>
<evidence type="ECO:0000256" key="10">
    <source>
        <dbReference type="PIRSR" id="PIRSR600720-2"/>
    </source>
</evidence>
<comment type="catalytic activity">
    <reaction evidence="9">
        <text>a [peptide]-C-terminal glycine + 2 L-ascorbate + O2 = a [peptide]-C-terminal (2S)-2-hydroxyglycine + 2 monodehydro-L-ascorbate radical + H2O</text>
        <dbReference type="Rhea" id="RHEA:21452"/>
        <dbReference type="Rhea" id="RHEA-COMP:13486"/>
        <dbReference type="Rhea" id="RHEA-COMP:15321"/>
        <dbReference type="ChEBI" id="CHEBI:15377"/>
        <dbReference type="ChEBI" id="CHEBI:15379"/>
        <dbReference type="ChEBI" id="CHEBI:38290"/>
        <dbReference type="ChEBI" id="CHEBI:59513"/>
        <dbReference type="ChEBI" id="CHEBI:137000"/>
        <dbReference type="ChEBI" id="CHEBI:142768"/>
        <dbReference type="EC" id="1.14.17.3"/>
    </reaction>
</comment>
<dbReference type="GO" id="GO:0004504">
    <property type="term" value="F:peptidylglycine monooxygenase activity"/>
    <property type="evidence" value="ECO:0007669"/>
    <property type="project" value="UniProtKB-EC"/>
</dbReference>
<feature type="binding site" evidence="10">
    <location>
        <position position="206"/>
    </location>
    <ligand>
        <name>Cu(2+)</name>
        <dbReference type="ChEBI" id="CHEBI:29036"/>
        <label>1</label>
        <note>catalytic</note>
    </ligand>
</feature>
<accession>A0A3P6UAM7</accession>
<sequence length="422" mass="47832">MNVVLLLLLVSSVPATVDGLSVPRHPQQIRQVTIQVNGYRPTINDDYIAVSKPVESGYIVRFEPFADADRIHHLLLYGCAYPALQKPFWKGFGVCRGFDAHILYAWARNAPDFRLPQNVAFSVGHESDHIRYLVMQVHYAHPFVGKVSDYSGVTLYMTDERPRYLAAVLLFVSGTPIQPGFSHFQLNMSCLYSNDIPIHPFAFRTHTHSMGRVVSAYYKHADKWTMIGKRNPQWPQLFQPIETNLTISKDDLMAAVCVYDSSLKKSVVQIGSMGADEMCNFYVMFYWDATLPDPFPDGRICASQDKRELVSKEYPVEGTVRLPYHPDWEHNAHQSKSFGVIERTVTTSVGGVKLGQVAALSFDSFGNLIIFHRGSRVWDSMSFDVENNLRDKGPIAEDVILVTYANESNSMLSLRYKYGRDK</sequence>
<feature type="domain" description="Copper type II ascorbate-dependent monooxygenase C-terminal" evidence="14">
    <location>
        <begin position="166"/>
        <end position="309"/>
    </location>
</feature>
<evidence type="ECO:0000256" key="11">
    <source>
        <dbReference type="PIRSR" id="PIRSR600720-3"/>
    </source>
</evidence>
<evidence type="ECO:0000259" key="14">
    <source>
        <dbReference type="Pfam" id="PF03712"/>
    </source>
</evidence>
<dbReference type="Gene3D" id="2.60.120.310">
    <property type="entry name" value="Copper type II, ascorbate-dependent monooxygenase, N-terminal domain"/>
    <property type="match status" value="1"/>
</dbReference>
<evidence type="ECO:0000256" key="8">
    <source>
        <dbReference type="ARBA" id="ARBA00023180"/>
    </source>
</evidence>
<dbReference type="InterPro" id="IPR024548">
    <property type="entry name" value="Cu2_monoox_C"/>
</dbReference>
<keyword evidence="6" id="KW-0503">Monooxygenase</keyword>
<dbReference type="InterPro" id="IPR008977">
    <property type="entry name" value="PHM/PNGase_F_dom_sf"/>
</dbReference>
<feature type="disulfide bond" evidence="11">
    <location>
        <begin position="190"/>
        <end position="301"/>
    </location>
</feature>
<evidence type="ECO:0000256" key="5">
    <source>
        <dbReference type="ARBA" id="ARBA00023008"/>
    </source>
</evidence>
<feature type="binding site" evidence="10">
    <location>
        <position position="278"/>
    </location>
    <ligand>
        <name>Cu(2+)</name>
        <dbReference type="ChEBI" id="CHEBI:29036"/>
        <label>1</label>
        <note>catalytic</note>
    </ligand>
</feature>
<evidence type="ECO:0000256" key="2">
    <source>
        <dbReference type="ARBA" id="ARBA00022723"/>
    </source>
</evidence>
<dbReference type="EMBL" id="UYRX01000161">
    <property type="protein sequence ID" value="VDK75978.1"/>
    <property type="molecule type" value="Genomic_DNA"/>
</dbReference>
<keyword evidence="8" id="KW-0325">Glycoprotein</keyword>
<dbReference type="Gene3D" id="2.120.10.30">
    <property type="entry name" value="TolB, C-terminal domain"/>
    <property type="match status" value="1"/>
</dbReference>
<dbReference type="InterPro" id="IPR000720">
    <property type="entry name" value="PHM/PAL"/>
</dbReference>
<evidence type="ECO:0000259" key="13">
    <source>
        <dbReference type="Pfam" id="PF01082"/>
    </source>
</evidence>
<feature type="binding site" evidence="10">
    <location>
        <position position="138"/>
    </location>
    <ligand>
        <name>Cu(2+)</name>
        <dbReference type="ChEBI" id="CHEBI:29036"/>
        <label>1</label>
        <note>catalytic</note>
    </ligand>
</feature>
<dbReference type="EC" id="1.14.17.3" evidence="1"/>
<feature type="disulfide bond" evidence="11">
    <location>
        <begin position="79"/>
        <end position="95"/>
    </location>
</feature>
<organism evidence="15 16">
    <name type="scientific">Litomosoides sigmodontis</name>
    <name type="common">Filarial nematode worm</name>
    <dbReference type="NCBI Taxonomy" id="42156"/>
    <lineage>
        <taxon>Eukaryota</taxon>
        <taxon>Metazoa</taxon>
        <taxon>Ecdysozoa</taxon>
        <taxon>Nematoda</taxon>
        <taxon>Chromadorea</taxon>
        <taxon>Rhabditida</taxon>
        <taxon>Spirurina</taxon>
        <taxon>Spiruromorpha</taxon>
        <taxon>Filarioidea</taxon>
        <taxon>Onchocercidae</taxon>
        <taxon>Litomosoides</taxon>
    </lineage>
</organism>
<keyword evidence="16" id="KW-1185">Reference proteome</keyword>
<feature type="binding site" evidence="10">
    <location>
        <position position="73"/>
    </location>
    <ligand>
        <name>Cu(2+)</name>
        <dbReference type="ChEBI" id="CHEBI:29036"/>
        <label>1</label>
        <note>catalytic</note>
    </ligand>
</feature>
<feature type="disulfide bond" evidence="11">
    <location>
        <begin position="257"/>
        <end position="279"/>
    </location>
</feature>
<proteinExistence type="predicted"/>
<dbReference type="GO" id="GO:0006518">
    <property type="term" value="P:peptide metabolic process"/>
    <property type="evidence" value="ECO:0007669"/>
    <property type="project" value="InterPro"/>
</dbReference>